<dbReference type="InterPro" id="IPR005064">
    <property type="entry name" value="BUG"/>
</dbReference>
<protein>
    <submittedName>
        <fullName evidence="3">Tripartite tricarboxylate transporter substrate binding protein</fullName>
    </submittedName>
</protein>
<dbReference type="Proteomes" id="UP000651050">
    <property type="component" value="Unassembled WGS sequence"/>
</dbReference>
<proteinExistence type="inferred from homology"/>
<evidence type="ECO:0000256" key="2">
    <source>
        <dbReference type="SAM" id="SignalP"/>
    </source>
</evidence>
<organism evidence="3 4">
    <name type="scientific">Caenimonas aquaedulcis</name>
    <dbReference type="NCBI Taxonomy" id="2793270"/>
    <lineage>
        <taxon>Bacteria</taxon>
        <taxon>Pseudomonadati</taxon>
        <taxon>Pseudomonadota</taxon>
        <taxon>Betaproteobacteria</taxon>
        <taxon>Burkholderiales</taxon>
        <taxon>Comamonadaceae</taxon>
        <taxon>Caenimonas</taxon>
    </lineage>
</organism>
<comment type="caution">
    <text evidence="3">The sequence shown here is derived from an EMBL/GenBank/DDBJ whole genome shotgun (WGS) entry which is preliminary data.</text>
</comment>
<dbReference type="CDD" id="cd13578">
    <property type="entry name" value="PBP2_Bug27"/>
    <property type="match status" value="1"/>
</dbReference>
<feature type="signal peptide" evidence="2">
    <location>
        <begin position="1"/>
        <end position="22"/>
    </location>
</feature>
<name>A0A931H6B1_9BURK</name>
<dbReference type="SUPFAM" id="SSF53850">
    <property type="entry name" value="Periplasmic binding protein-like II"/>
    <property type="match status" value="1"/>
</dbReference>
<evidence type="ECO:0000313" key="3">
    <source>
        <dbReference type="EMBL" id="MBG9389469.1"/>
    </source>
</evidence>
<reference evidence="3" key="1">
    <citation type="submission" date="2020-11" db="EMBL/GenBank/DDBJ databases">
        <title>Bacterial whole genome sequence for Caenimonas sp. DR4.4.</title>
        <authorList>
            <person name="Le V."/>
            <person name="Ko S.-R."/>
            <person name="Ahn C.-Y."/>
            <person name="Oh H.-M."/>
        </authorList>
    </citation>
    <scope>NUCLEOTIDE SEQUENCE</scope>
    <source>
        <strain evidence="3">DR4.4</strain>
    </source>
</reference>
<dbReference type="AlphaFoldDB" id="A0A931H6B1"/>
<dbReference type="PIRSF" id="PIRSF017082">
    <property type="entry name" value="YflP"/>
    <property type="match status" value="1"/>
</dbReference>
<dbReference type="Gene3D" id="3.40.190.10">
    <property type="entry name" value="Periplasmic binding protein-like II"/>
    <property type="match status" value="1"/>
</dbReference>
<accession>A0A931H6B1</accession>
<comment type="similarity">
    <text evidence="1">Belongs to the UPF0065 (bug) family.</text>
</comment>
<keyword evidence="2" id="KW-0732">Signal</keyword>
<dbReference type="EMBL" id="JADWYS010000001">
    <property type="protein sequence ID" value="MBG9389469.1"/>
    <property type="molecule type" value="Genomic_DNA"/>
</dbReference>
<dbReference type="InterPro" id="IPR042100">
    <property type="entry name" value="Bug_dom1"/>
</dbReference>
<evidence type="ECO:0000313" key="4">
    <source>
        <dbReference type="Proteomes" id="UP000651050"/>
    </source>
</evidence>
<feature type="chain" id="PRO_5038039533" evidence="2">
    <location>
        <begin position="23"/>
        <end position="323"/>
    </location>
</feature>
<dbReference type="PANTHER" id="PTHR42928:SF5">
    <property type="entry name" value="BLR1237 PROTEIN"/>
    <property type="match status" value="1"/>
</dbReference>
<dbReference type="RefSeq" id="WP_196987266.1">
    <property type="nucleotide sequence ID" value="NZ_JADWYS010000001.1"/>
</dbReference>
<dbReference type="Gene3D" id="3.40.190.150">
    <property type="entry name" value="Bordetella uptake gene, domain 1"/>
    <property type="match status" value="1"/>
</dbReference>
<keyword evidence="4" id="KW-1185">Reference proteome</keyword>
<gene>
    <name evidence="3" type="ORF">I5803_15670</name>
</gene>
<sequence length="323" mass="33816">MQRRHLLQALAAGAALPGFSFAQDKYPSKPITLICPYSAGGNADQRSRQIGRFISTALGQPVLVDNKPGAGGNIGTDAVAKARPDGYIIGMGNFAPLAVNPTMFAKMNFDPAKDLAPVCLIERGPLVLMVNPKSPFKSVQDVIAFAKANPGKLSFASGGLGGSHHLSAELFKSISGLFITHIPYKGGAPATTDLMGGQVDMMFEQMYAAAPSIRAGKLRALAITSKARSPLFPDLPTMAESGVPGFEVQNWQGLIAPAGTPPAIIKLLNETTNKALADPAIREQMLGQGNEIGGGTPEQFAALIKSEAAKWGKLVKTAGIKPE</sequence>
<dbReference type="Pfam" id="PF03401">
    <property type="entry name" value="TctC"/>
    <property type="match status" value="1"/>
</dbReference>
<evidence type="ECO:0000256" key="1">
    <source>
        <dbReference type="ARBA" id="ARBA00006987"/>
    </source>
</evidence>
<dbReference type="PANTHER" id="PTHR42928">
    <property type="entry name" value="TRICARBOXYLATE-BINDING PROTEIN"/>
    <property type="match status" value="1"/>
</dbReference>